<dbReference type="InterPro" id="IPR055414">
    <property type="entry name" value="LRR_R13L4/SHOC2-like"/>
</dbReference>
<dbReference type="AlphaFoldDB" id="A0A8T0P8L9"/>
<dbReference type="GO" id="GO:0098542">
    <property type="term" value="P:defense response to other organism"/>
    <property type="evidence" value="ECO:0007669"/>
    <property type="project" value="TreeGrafter"/>
</dbReference>
<dbReference type="PANTHER" id="PTHR23155:SF931">
    <property type="entry name" value="OS01G0547000 PROTEIN"/>
    <property type="match status" value="1"/>
</dbReference>
<dbReference type="Gene3D" id="1.10.10.10">
    <property type="entry name" value="Winged helix-like DNA-binding domain superfamily/Winged helix DNA-binding domain"/>
    <property type="match status" value="1"/>
</dbReference>
<dbReference type="InterPro" id="IPR058922">
    <property type="entry name" value="WHD_DRP"/>
</dbReference>
<dbReference type="Pfam" id="PF23559">
    <property type="entry name" value="WHD_DRP"/>
    <property type="match status" value="1"/>
</dbReference>
<dbReference type="InterPro" id="IPR032675">
    <property type="entry name" value="LRR_dom_sf"/>
</dbReference>
<organism evidence="5 6">
    <name type="scientific">Panicum virgatum</name>
    <name type="common">Blackwell switchgrass</name>
    <dbReference type="NCBI Taxonomy" id="38727"/>
    <lineage>
        <taxon>Eukaryota</taxon>
        <taxon>Viridiplantae</taxon>
        <taxon>Streptophyta</taxon>
        <taxon>Embryophyta</taxon>
        <taxon>Tracheophyta</taxon>
        <taxon>Spermatophyta</taxon>
        <taxon>Magnoliopsida</taxon>
        <taxon>Liliopsida</taxon>
        <taxon>Poales</taxon>
        <taxon>Poaceae</taxon>
        <taxon>PACMAD clade</taxon>
        <taxon>Panicoideae</taxon>
        <taxon>Panicodae</taxon>
        <taxon>Paniceae</taxon>
        <taxon>Panicinae</taxon>
        <taxon>Panicum</taxon>
        <taxon>Panicum sect. Hiantes</taxon>
    </lineage>
</organism>
<gene>
    <name evidence="5" type="ORF">PVAP13_9KG572401</name>
</gene>
<evidence type="ECO:0000256" key="1">
    <source>
        <dbReference type="ARBA" id="ARBA00022737"/>
    </source>
</evidence>
<accession>A0A8T0P8L9</accession>
<evidence type="ECO:0000259" key="3">
    <source>
        <dbReference type="Pfam" id="PF23559"/>
    </source>
</evidence>
<sequence length="489" mass="55881">MTRRRLIRHWITSGFIKKKDNETLEQVAEGYLIDLVNRSLLQVVRKNESGRVKRCRMHDVIRRLAIEKAAKERFGVVYEGHGTLEVHGTRRLSIQSTDIALINQPGARHLRAVYVFMSSVDIVSLKPILTSSILLSTLDLQGTEIKVLPNEVFNLLNLRFLGLRDTRIEILPEAIGRLQNLEILDTAHSCLLSLPKDVAKVNKLRYLYATVEVTEGCIILRRGVKVPGGIRNLTGLHVLQNIKASSETLHDIAALTELRKLGVDGLTSEHSLSLRNALLNMKNLVSLVMKTSNENEVLPLEELCLPETLSKLALTGQLEKERMPRILSSWLHPNNLTDLHLTFSKLDGKSFSNLMVLQNLCFLTLFKAYDGRTLCFSRQSFPRLRFLKILDAPHLNQVEIEEDALGSLVTLKFSECPEMKRLPQGIEHLRALDNIYLQNTVYELIEMLRKEHETAECKQELMKIGHIRRVIIVSTEKNFWRRIIFRGNE</sequence>
<feature type="domain" description="Disease resistance R13L4/SHOC-2-like LRR" evidence="4">
    <location>
        <begin position="109"/>
        <end position="440"/>
    </location>
</feature>
<dbReference type="InterPro" id="IPR044974">
    <property type="entry name" value="Disease_R_plants"/>
</dbReference>
<dbReference type="EMBL" id="CM029053">
    <property type="protein sequence ID" value="KAG2554994.1"/>
    <property type="molecule type" value="Genomic_DNA"/>
</dbReference>
<evidence type="ECO:0008006" key="7">
    <source>
        <dbReference type="Google" id="ProtNLM"/>
    </source>
</evidence>
<name>A0A8T0P8L9_PANVG</name>
<evidence type="ECO:0000313" key="6">
    <source>
        <dbReference type="Proteomes" id="UP000823388"/>
    </source>
</evidence>
<evidence type="ECO:0000313" key="5">
    <source>
        <dbReference type="EMBL" id="KAG2554994.1"/>
    </source>
</evidence>
<dbReference type="PANTHER" id="PTHR23155">
    <property type="entry name" value="DISEASE RESISTANCE PROTEIN RP"/>
    <property type="match status" value="1"/>
</dbReference>
<dbReference type="Gene3D" id="3.80.10.10">
    <property type="entry name" value="Ribonuclease Inhibitor"/>
    <property type="match status" value="1"/>
</dbReference>
<comment type="caution">
    <text evidence="5">The sequence shown here is derived from an EMBL/GenBank/DDBJ whole genome shotgun (WGS) entry which is preliminary data.</text>
</comment>
<dbReference type="Pfam" id="PF23598">
    <property type="entry name" value="LRR_14"/>
    <property type="match status" value="1"/>
</dbReference>
<evidence type="ECO:0000259" key="4">
    <source>
        <dbReference type="Pfam" id="PF23598"/>
    </source>
</evidence>
<reference evidence="5 6" key="1">
    <citation type="submission" date="2020-05" db="EMBL/GenBank/DDBJ databases">
        <title>WGS assembly of Panicum virgatum.</title>
        <authorList>
            <person name="Lovell J.T."/>
            <person name="Jenkins J."/>
            <person name="Shu S."/>
            <person name="Juenger T.E."/>
            <person name="Schmutz J."/>
        </authorList>
    </citation>
    <scope>NUCLEOTIDE SEQUENCE [LARGE SCALE GENOMIC DNA]</scope>
    <source>
        <strain evidence="6">cv. AP13</strain>
    </source>
</reference>
<protein>
    <recommendedName>
        <fullName evidence="7">NBS-LRR type disease resistance protein</fullName>
    </recommendedName>
</protein>
<proteinExistence type="predicted"/>
<keyword evidence="1" id="KW-0677">Repeat</keyword>
<keyword evidence="2" id="KW-0611">Plant defense</keyword>
<dbReference type="OrthoDB" id="598235at2759"/>
<keyword evidence="6" id="KW-1185">Reference proteome</keyword>
<dbReference type="InterPro" id="IPR036388">
    <property type="entry name" value="WH-like_DNA-bd_sf"/>
</dbReference>
<dbReference type="SUPFAM" id="SSF52058">
    <property type="entry name" value="L domain-like"/>
    <property type="match status" value="1"/>
</dbReference>
<dbReference type="Proteomes" id="UP000823388">
    <property type="component" value="Chromosome 9K"/>
</dbReference>
<feature type="domain" description="Disease resistance protein winged helix" evidence="3">
    <location>
        <begin position="2"/>
        <end position="65"/>
    </location>
</feature>
<evidence type="ECO:0000256" key="2">
    <source>
        <dbReference type="ARBA" id="ARBA00022821"/>
    </source>
</evidence>